<keyword evidence="2" id="KW-1185">Reference proteome</keyword>
<reference evidence="1 2" key="1">
    <citation type="submission" date="2024-09" db="EMBL/GenBank/DDBJ databases">
        <title>Laminarin stimulates single cell rates of sulfate reduction while oxygen inhibits transcriptomic activity in coastal marine sediment.</title>
        <authorList>
            <person name="Lindsay M."/>
            <person name="Orcutt B."/>
            <person name="Emerson D."/>
            <person name="Stepanauskas R."/>
            <person name="D'Angelo T."/>
        </authorList>
    </citation>
    <scope>NUCLEOTIDE SEQUENCE [LARGE SCALE GENOMIC DNA]</scope>
    <source>
        <strain evidence="1">SAG AM-311-K15</strain>
    </source>
</reference>
<protein>
    <submittedName>
        <fullName evidence="1">Uncharacterized protein</fullName>
    </submittedName>
</protein>
<gene>
    <name evidence="1" type="ORF">ACFL27_22675</name>
</gene>
<evidence type="ECO:0000313" key="1">
    <source>
        <dbReference type="EMBL" id="MFC1853012.1"/>
    </source>
</evidence>
<comment type="caution">
    <text evidence="1">The sequence shown here is derived from an EMBL/GenBank/DDBJ whole genome shotgun (WGS) entry which is preliminary data.</text>
</comment>
<sequence>MFVTTAAKSAKALDALLKSLEMICNRCQEKGAEEADRILGERGKVLALYEASL</sequence>
<accession>A0ABV6Z3J2</accession>
<dbReference type="Proteomes" id="UP001594351">
    <property type="component" value="Unassembled WGS sequence"/>
</dbReference>
<organism evidence="1 2">
    <name type="scientific">candidate division CSSED10-310 bacterium</name>
    <dbReference type="NCBI Taxonomy" id="2855610"/>
    <lineage>
        <taxon>Bacteria</taxon>
        <taxon>Bacteria division CSSED10-310</taxon>
    </lineage>
</organism>
<evidence type="ECO:0000313" key="2">
    <source>
        <dbReference type="Proteomes" id="UP001594351"/>
    </source>
</evidence>
<proteinExistence type="predicted"/>
<name>A0ABV6Z3J2_UNCC1</name>
<dbReference type="EMBL" id="JBHPBY010000404">
    <property type="protein sequence ID" value="MFC1853012.1"/>
    <property type="molecule type" value="Genomic_DNA"/>
</dbReference>